<evidence type="ECO:0000313" key="2">
    <source>
        <dbReference type="Proteomes" id="UP001165121"/>
    </source>
</evidence>
<dbReference type="Proteomes" id="UP001165121">
    <property type="component" value="Unassembled WGS sequence"/>
</dbReference>
<proteinExistence type="predicted"/>
<comment type="caution">
    <text evidence="1">The sequence shown here is derived from an EMBL/GenBank/DDBJ whole genome shotgun (WGS) entry which is preliminary data.</text>
</comment>
<protein>
    <submittedName>
        <fullName evidence="1">Unnamed protein product</fullName>
    </submittedName>
</protein>
<keyword evidence="2" id="KW-1185">Reference proteome</keyword>
<name>A0A9W7CUN9_9STRA</name>
<dbReference type="EMBL" id="BSXT01001608">
    <property type="protein sequence ID" value="GMF43938.1"/>
    <property type="molecule type" value="Genomic_DNA"/>
</dbReference>
<reference evidence="1" key="1">
    <citation type="submission" date="2023-04" db="EMBL/GenBank/DDBJ databases">
        <title>Phytophthora fragariaefolia NBRC 109709.</title>
        <authorList>
            <person name="Ichikawa N."/>
            <person name="Sato H."/>
            <person name="Tonouchi N."/>
        </authorList>
    </citation>
    <scope>NUCLEOTIDE SEQUENCE</scope>
    <source>
        <strain evidence="1">NBRC 109709</strain>
    </source>
</reference>
<gene>
    <name evidence="1" type="ORF">Pfra01_001508700</name>
</gene>
<dbReference type="OrthoDB" id="94679at2759"/>
<sequence length="133" mass="14732">MLVYARTEREFKKYRVYLNYIMNIGRSAEGVVSQLRSDDSHLGTGATELGVGSGQLGPIRGELGAGRDQLGVQDNCEVLSIRLTYILLRTGNNCGVYVLLAFEIFCGASPLGYVNNQTLQCVRYRYLRLCAQA</sequence>
<organism evidence="1 2">
    <name type="scientific">Phytophthora fragariaefolia</name>
    <dbReference type="NCBI Taxonomy" id="1490495"/>
    <lineage>
        <taxon>Eukaryota</taxon>
        <taxon>Sar</taxon>
        <taxon>Stramenopiles</taxon>
        <taxon>Oomycota</taxon>
        <taxon>Peronosporomycetes</taxon>
        <taxon>Peronosporales</taxon>
        <taxon>Peronosporaceae</taxon>
        <taxon>Phytophthora</taxon>
    </lineage>
</organism>
<dbReference type="AlphaFoldDB" id="A0A9W7CUN9"/>
<accession>A0A9W7CUN9</accession>
<evidence type="ECO:0000313" key="1">
    <source>
        <dbReference type="EMBL" id="GMF43938.1"/>
    </source>
</evidence>